<accession>A0A221W9E1</accession>
<evidence type="ECO:0000313" key="2">
    <source>
        <dbReference type="EMBL" id="ASO22291.1"/>
    </source>
</evidence>
<dbReference type="EMBL" id="CP022521">
    <property type="protein sequence ID" value="ASO22291.1"/>
    <property type="molecule type" value="Genomic_DNA"/>
</dbReference>
<organism evidence="2 3">
    <name type="scientific">Actinoalloteichus hoggarensis</name>
    <dbReference type="NCBI Taxonomy" id="1470176"/>
    <lineage>
        <taxon>Bacteria</taxon>
        <taxon>Bacillati</taxon>
        <taxon>Actinomycetota</taxon>
        <taxon>Actinomycetes</taxon>
        <taxon>Pseudonocardiales</taxon>
        <taxon>Pseudonocardiaceae</taxon>
        <taxon>Actinoalloteichus</taxon>
    </lineage>
</organism>
<dbReference type="Proteomes" id="UP000204221">
    <property type="component" value="Chromosome"/>
</dbReference>
<evidence type="ECO:0000313" key="3">
    <source>
        <dbReference type="Proteomes" id="UP000204221"/>
    </source>
</evidence>
<gene>
    <name evidence="2" type="ORF">AHOG_23415</name>
</gene>
<protein>
    <submittedName>
        <fullName evidence="2">Uncharacterized protein</fullName>
    </submittedName>
</protein>
<evidence type="ECO:0000256" key="1">
    <source>
        <dbReference type="SAM" id="MobiDB-lite"/>
    </source>
</evidence>
<feature type="region of interest" description="Disordered" evidence="1">
    <location>
        <begin position="1"/>
        <end position="59"/>
    </location>
</feature>
<dbReference type="AlphaFoldDB" id="A0A221W9E1"/>
<keyword evidence="3" id="KW-1185">Reference proteome</keyword>
<feature type="compositionally biased region" description="Basic and acidic residues" evidence="1">
    <location>
        <begin position="27"/>
        <end position="48"/>
    </location>
</feature>
<proteinExistence type="predicted"/>
<feature type="compositionally biased region" description="Basic residues" evidence="1">
    <location>
        <begin position="1"/>
        <end position="10"/>
    </location>
</feature>
<sequence>MDRRSPRRGRALIGETAANRKGVPVVNRHEPAASPESARDADTPDRRPYSCSGAATTPA</sequence>
<reference evidence="2 3" key="1">
    <citation type="submission" date="2017-07" db="EMBL/GenBank/DDBJ databases">
        <title>Complete genome sequence of Actinoalloteichus hoggarensis DSM 45943, type strain of Actinoalloteichus hoggarensis.</title>
        <authorList>
            <person name="Ruckert C."/>
            <person name="Nouioui I."/>
            <person name="Willmese J."/>
            <person name="van Wezel G."/>
            <person name="Klenk H.-P."/>
            <person name="Kalinowski J."/>
            <person name="Zotchev S.B."/>
        </authorList>
    </citation>
    <scope>NUCLEOTIDE SEQUENCE [LARGE SCALE GENOMIC DNA]</scope>
    <source>
        <strain evidence="2 3">DSM 45943</strain>
    </source>
</reference>
<dbReference type="KEGG" id="ahg:AHOG_23415"/>
<name>A0A221W9E1_9PSEU</name>